<dbReference type="InterPro" id="IPR050168">
    <property type="entry name" value="AAA_ATPase_domain"/>
</dbReference>
<keyword evidence="6" id="KW-1185">Reference proteome</keyword>
<dbReference type="InterPro" id="IPR027417">
    <property type="entry name" value="P-loop_NTPase"/>
</dbReference>
<dbReference type="Proteomes" id="UP000054516">
    <property type="component" value="Unassembled WGS sequence"/>
</dbReference>
<keyword evidence="3" id="KW-0175">Coiled coil</keyword>
<proteinExistence type="predicted"/>
<keyword evidence="2" id="KW-0067">ATP-binding</keyword>
<dbReference type="SUPFAM" id="SSF52540">
    <property type="entry name" value="P-loop containing nucleoside triphosphate hydrolases"/>
    <property type="match status" value="2"/>
</dbReference>
<dbReference type="InterPro" id="IPR003960">
    <property type="entry name" value="ATPase_AAA_CS"/>
</dbReference>
<dbReference type="OrthoDB" id="27435at2759"/>
<dbReference type="FunFam" id="3.40.50.300:FF:001025">
    <property type="entry name" value="ATPase family, AAA domain-containing 2B"/>
    <property type="match status" value="1"/>
</dbReference>
<sequence length="718" mass="78751">MKDEYKTRIQPTDVVGQKNPTHKNAAKIFIHPSTFAQAGFTTGNSCRVEINGARREAVAWPGDSKVANNIASISRVFQSVAGLELGQIIRVLPGGPVPSAQIVMIRETTPDIPPLPDSGAEHERWKHHLEYKLELADYILPGTPFEEVFLRGHQRSFVVESVNGSAKGVAKYDPATTVIELSNDDAAGVVGKLKLEPLPNMARQIEQLNDFFDEYDIELESNTVPPFTCGIVIDGSHGTGKTMLLDHIAATRWGRVVHVTDDDKPSAIQNLFETAIEQRGATIILIDDITTLIGKTNTNRPGYIKAFKNGLDALAKKSQTDNKRPNVLVAATCLDYLDDIPYDLQRPGRFWQHVSLPTPDAPGRAEILRSMKPPFSPQDLDKHISDLVDRTHAFTGGDLRNLLAKAMQARRKRTASQEQQQDHPLEWEDVAKAFKEVRPSAMRDINLKPPTIHWSDIGGYEDVKLALRDVLRTPDGVQENRWVPTKGVLLYGPPGCSKTMTAQAMATETGFNFFAVKGGELLNMYVGETERSIRNIFKRAAEASPSIIFFDEIDALAGNRSPNSGGGGGGGAGGGVQAVTALLTEMAGFEERGDVFVLAATNRPDALDPALLRPGRFDELIYVPLPDLRAREAIVARMARALRFRDVDAAELARLTEGYSGAEVANICGSAFGRSRGAGDDATAMEVLKAKIRSTPRGVTGEHLHYFNDWHRQRKGLF</sequence>
<reference evidence="5" key="1">
    <citation type="submission" date="2016-03" db="EMBL/GenBank/DDBJ databases">
        <title>Draft genome sequence of Rosellinia necatrix.</title>
        <authorList>
            <person name="Kanematsu S."/>
        </authorList>
    </citation>
    <scope>NUCLEOTIDE SEQUENCE [LARGE SCALE GENOMIC DNA]</scope>
    <source>
        <strain evidence="5">W97</strain>
    </source>
</reference>
<dbReference type="InterPro" id="IPR003593">
    <property type="entry name" value="AAA+_ATPase"/>
</dbReference>
<dbReference type="InterPro" id="IPR041569">
    <property type="entry name" value="AAA_lid_3"/>
</dbReference>
<evidence type="ECO:0000259" key="4">
    <source>
        <dbReference type="SMART" id="SM00382"/>
    </source>
</evidence>
<evidence type="ECO:0000256" key="1">
    <source>
        <dbReference type="ARBA" id="ARBA00022741"/>
    </source>
</evidence>
<name>A0A1W2TFS1_ROSNE</name>
<dbReference type="PROSITE" id="PS00674">
    <property type="entry name" value="AAA"/>
    <property type="match status" value="1"/>
</dbReference>
<keyword evidence="1" id="KW-0547">Nucleotide-binding</keyword>
<evidence type="ECO:0000256" key="2">
    <source>
        <dbReference type="ARBA" id="ARBA00022840"/>
    </source>
</evidence>
<feature type="domain" description="AAA+ ATPase" evidence="4">
    <location>
        <begin position="225"/>
        <end position="360"/>
    </location>
</feature>
<organism evidence="5">
    <name type="scientific">Rosellinia necatrix</name>
    <name type="common">White root-rot fungus</name>
    <dbReference type="NCBI Taxonomy" id="77044"/>
    <lineage>
        <taxon>Eukaryota</taxon>
        <taxon>Fungi</taxon>
        <taxon>Dikarya</taxon>
        <taxon>Ascomycota</taxon>
        <taxon>Pezizomycotina</taxon>
        <taxon>Sordariomycetes</taxon>
        <taxon>Xylariomycetidae</taxon>
        <taxon>Xylariales</taxon>
        <taxon>Xylariaceae</taxon>
        <taxon>Rosellinia</taxon>
    </lineage>
</organism>
<evidence type="ECO:0000256" key="3">
    <source>
        <dbReference type="ARBA" id="ARBA00023054"/>
    </source>
</evidence>
<accession>A0A1W2TFS1</accession>
<dbReference type="PANTHER" id="PTHR23077">
    <property type="entry name" value="AAA-FAMILY ATPASE"/>
    <property type="match status" value="1"/>
</dbReference>
<dbReference type="InterPro" id="IPR003959">
    <property type="entry name" value="ATPase_AAA_core"/>
</dbReference>
<dbReference type="AlphaFoldDB" id="A0A1W2TFS1"/>
<dbReference type="GO" id="GO:0016887">
    <property type="term" value="F:ATP hydrolysis activity"/>
    <property type="evidence" value="ECO:0007669"/>
    <property type="project" value="InterPro"/>
</dbReference>
<dbReference type="PANTHER" id="PTHR23077:SF27">
    <property type="entry name" value="ATPASE FAMILY GENE 2 PROTEIN HOMOLOG A"/>
    <property type="match status" value="1"/>
</dbReference>
<dbReference type="Pfam" id="PF17862">
    <property type="entry name" value="AAA_lid_3"/>
    <property type="match status" value="1"/>
</dbReference>
<dbReference type="Gene3D" id="1.10.8.60">
    <property type="match status" value="2"/>
</dbReference>
<evidence type="ECO:0000313" key="5">
    <source>
        <dbReference type="EMBL" id="GAP86928.2"/>
    </source>
</evidence>
<dbReference type="GO" id="GO:0005737">
    <property type="term" value="C:cytoplasm"/>
    <property type="evidence" value="ECO:0007669"/>
    <property type="project" value="TreeGrafter"/>
</dbReference>
<dbReference type="EMBL" id="DF977469">
    <property type="protein sequence ID" value="GAP86928.2"/>
    <property type="molecule type" value="Genomic_DNA"/>
</dbReference>
<evidence type="ECO:0000313" key="6">
    <source>
        <dbReference type="Proteomes" id="UP000054516"/>
    </source>
</evidence>
<protein>
    <submittedName>
        <fullName evidence="5">Putative AAA family ATPase</fullName>
    </submittedName>
</protein>
<feature type="domain" description="AAA+ ATPase" evidence="4">
    <location>
        <begin position="484"/>
        <end position="627"/>
    </location>
</feature>
<dbReference type="Gene3D" id="3.40.50.300">
    <property type="entry name" value="P-loop containing nucleotide triphosphate hydrolases"/>
    <property type="match status" value="2"/>
</dbReference>
<dbReference type="GO" id="GO:0005524">
    <property type="term" value="F:ATP binding"/>
    <property type="evidence" value="ECO:0007669"/>
    <property type="project" value="UniProtKB-KW"/>
</dbReference>
<dbReference type="Pfam" id="PF00004">
    <property type="entry name" value="AAA"/>
    <property type="match status" value="2"/>
</dbReference>
<gene>
    <name evidence="5" type="ORF">SAMD00023353_2400780</name>
</gene>
<dbReference type="OMA" id="KPPTIHW"/>
<dbReference type="SMART" id="SM00382">
    <property type="entry name" value="AAA"/>
    <property type="match status" value="2"/>
</dbReference>
<dbReference type="STRING" id="77044.A0A1W2TFS1"/>